<dbReference type="SUPFAM" id="SSF46689">
    <property type="entry name" value="Homeodomain-like"/>
    <property type="match status" value="1"/>
</dbReference>
<evidence type="ECO:0000313" key="3">
    <source>
        <dbReference type="Proteomes" id="UP000295783"/>
    </source>
</evidence>
<proteinExistence type="predicted"/>
<accession>A0A4R6WT31</accession>
<dbReference type="Gene3D" id="1.10.10.10">
    <property type="entry name" value="Winged helix-like DNA-binding domain superfamily/Winged helix DNA-binding domain"/>
    <property type="match status" value="1"/>
</dbReference>
<dbReference type="GO" id="GO:0003700">
    <property type="term" value="F:DNA-binding transcription factor activity"/>
    <property type="evidence" value="ECO:0007669"/>
    <property type="project" value="InterPro"/>
</dbReference>
<dbReference type="GO" id="GO:0003677">
    <property type="term" value="F:DNA binding"/>
    <property type="evidence" value="ECO:0007669"/>
    <property type="project" value="InterPro"/>
</dbReference>
<dbReference type="EMBL" id="SNYW01000007">
    <property type="protein sequence ID" value="TDQ83168.1"/>
    <property type="molecule type" value="Genomic_DNA"/>
</dbReference>
<dbReference type="GO" id="GO:1901135">
    <property type="term" value="P:carbohydrate derivative metabolic process"/>
    <property type="evidence" value="ECO:0007669"/>
    <property type="project" value="InterPro"/>
</dbReference>
<dbReference type="PROSITE" id="PS51071">
    <property type="entry name" value="HTH_RPIR"/>
    <property type="match status" value="1"/>
</dbReference>
<sequence length="284" mass="31575">MTLPMSRDLVLSRLQDEEAGRTQSEAMLARFFAAHLDDLPFETAASIAKRVGVSAVTVGRFLRSLGYQRLTDLTQELRGHAPSSAWQLKGSENGNGSNIQAKQLKAHVDNLTRVFAHVDRPEWRDAVKLLAEQPQVFVASFQNLRGIGHYFASQLDYARAGVRFLDGQDGTFADLFDAERRRSCLLIIDSRRYARKAGLLAERAKSAGIKVIAVTDIYCPWIETADVRLTDPGEGEVFWDSAVSTVALLELLLEAVIEHLGPKVSTRMEYLTDLQDGFGDFDDT</sequence>
<evidence type="ECO:0000313" key="2">
    <source>
        <dbReference type="EMBL" id="TDQ83168.1"/>
    </source>
</evidence>
<dbReference type="PANTHER" id="PTHR30514">
    <property type="entry name" value="GLUCOKINASE"/>
    <property type="match status" value="1"/>
</dbReference>
<dbReference type="AlphaFoldDB" id="A0A4R6WT31"/>
<organism evidence="2 3">
    <name type="scientific">Dongia mobilis</name>
    <dbReference type="NCBI Taxonomy" id="578943"/>
    <lineage>
        <taxon>Bacteria</taxon>
        <taxon>Pseudomonadati</taxon>
        <taxon>Pseudomonadota</taxon>
        <taxon>Alphaproteobacteria</taxon>
        <taxon>Rhodospirillales</taxon>
        <taxon>Dongiaceae</taxon>
        <taxon>Dongia</taxon>
    </lineage>
</organism>
<dbReference type="SUPFAM" id="SSF53697">
    <property type="entry name" value="SIS domain"/>
    <property type="match status" value="1"/>
</dbReference>
<dbReference type="OrthoDB" id="8582409at2"/>
<dbReference type="InterPro" id="IPR009057">
    <property type="entry name" value="Homeodomain-like_sf"/>
</dbReference>
<comment type="caution">
    <text evidence="2">The sequence shown here is derived from an EMBL/GenBank/DDBJ whole genome shotgun (WGS) entry which is preliminary data.</text>
</comment>
<evidence type="ECO:0000259" key="1">
    <source>
        <dbReference type="PROSITE" id="PS51071"/>
    </source>
</evidence>
<dbReference type="GO" id="GO:0097367">
    <property type="term" value="F:carbohydrate derivative binding"/>
    <property type="evidence" value="ECO:0007669"/>
    <property type="project" value="InterPro"/>
</dbReference>
<dbReference type="PANTHER" id="PTHR30514:SF18">
    <property type="entry name" value="RPIR-FAMILY TRANSCRIPTIONAL REGULATOR"/>
    <property type="match status" value="1"/>
</dbReference>
<name>A0A4R6WT31_9PROT</name>
<dbReference type="InterPro" id="IPR047640">
    <property type="entry name" value="RpiR-like"/>
</dbReference>
<dbReference type="InterPro" id="IPR046348">
    <property type="entry name" value="SIS_dom_sf"/>
</dbReference>
<dbReference type="InterPro" id="IPR036388">
    <property type="entry name" value="WH-like_DNA-bd_sf"/>
</dbReference>
<protein>
    <submittedName>
        <fullName evidence="2">RpiR family transcriptional regulator</fullName>
    </submittedName>
</protein>
<dbReference type="Proteomes" id="UP000295783">
    <property type="component" value="Unassembled WGS sequence"/>
</dbReference>
<feature type="domain" description="HTH rpiR-type" evidence="1">
    <location>
        <begin position="8"/>
        <end position="84"/>
    </location>
</feature>
<keyword evidence="3" id="KW-1185">Reference proteome</keyword>
<gene>
    <name evidence="2" type="ORF">A8950_1453</name>
</gene>
<reference evidence="2 3" key="1">
    <citation type="submission" date="2019-03" db="EMBL/GenBank/DDBJ databases">
        <title>Genomic Encyclopedia of Type Strains, Phase III (KMG-III): the genomes of soil and plant-associated and newly described type strains.</title>
        <authorList>
            <person name="Whitman W."/>
        </authorList>
    </citation>
    <scope>NUCLEOTIDE SEQUENCE [LARGE SCALE GENOMIC DNA]</scope>
    <source>
        <strain evidence="2 3">CGMCC 1.7660</strain>
    </source>
</reference>
<dbReference type="Gene3D" id="3.40.50.10490">
    <property type="entry name" value="Glucose-6-phosphate isomerase like protein, domain 1"/>
    <property type="match status" value="1"/>
</dbReference>
<dbReference type="InterPro" id="IPR000281">
    <property type="entry name" value="HTH_RpiR"/>
</dbReference>